<organism evidence="1 3">
    <name type="scientific">Curtobacterium luteum</name>
    <dbReference type="NCBI Taxonomy" id="33881"/>
    <lineage>
        <taxon>Bacteria</taxon>
        <taxon>Bacillati</taxon>
        <taxon>Actinomycetota</taxon>
        <taxon>Actinomycetes</taxon>
        <taxon>Micrococcales</taxon>
        <taxon>Microbacteriaceae</taxon>
        <taxon>Curtobacterium</taxon>
    </lineage>
</organism>
<dbReference type="EMBL" id="JAFBCG010000001">
    <property type="protein sequence ID" value="MBM7802741.1"/>
    <property type="molecule type" value="Genomic_DNA"/>
</dbReference>
<dbReference type="EMBL" id="BMOI01000021">
    <property type="protein sequence ID" value="GGL12875.1"/>
    <property type="molecule type" value="Genomic_DNA"/>
</dbReference>
<reference evidence="1" key="2">
    <citation type="submission" date="2020-09" db="EMBL/GenBank/DDBJ databases">
        <authorList>
            <person name="Sun Q."/>
            <person name="Ohkuma M."/>
        </authorList>
    </citation>
    <scope>NUCLEOTIDE SEQUENCE</scope>
    <source>
        <strain evidence="1">JCM 1480</strain>
    </source>
</reference>
<evidence type="ECO:0000313" key="2">
    <source>
        <dbReference type="EMBL" id="MBM7802741.1"/>
    </source>
</evidence>
<keyword evidence="4" id="KW-1185">Reference proteome</keyword>
<gene>
    <name evidence="1" type="ORF">GCM10009769_33570</name>
    <name evidence="2" type="ORF">JOE58_001992</name>
</gene>
<dbReference type="RefSeq" id="WP_175327302.1">
    <property type="nucleotide sequence ID" value="NZ_BMOI01000021.1"/>
</dbReference>
<dbReference type="Proteomes" id="UP000746584">
    <property type="component" value="Unassembled WGS sequence"/>
</dbReference>
<reference evidence="1" key="1">
    <citation type="journal article" date="2014" name="Int. J. Syst. Evol. Microbiol.">
        <title>Complete genome sequence of Corynebacterium casei LMG S-19264T (=DSM 44701T), isolated from a smear-ripened cheese.</title>
        <authorList>
            <consortium name="US DOE Joint Genome Institute (JGI-PGF)"/>
            <person name="Walter F."/>
            <person name="Albersmeier A."/>
            <person name="Kalinowski J."/>
            <person name="Ruckert C."/>
        </authorList>
    </citation>
    <scope>NUCLEOTIDE SEQUENCE</scope>
    <source>
        <strain evidence="1">JCM 1480</strain>
    </source>
</reference>
<reference evidence="2 4" key="3">
    <citation type="submission" date="2021-01" db="EMBL/GenBank/DDBJ databases">
        <title>Sequencing the genomes of 1000 actinobacteria strains.</title>
        <authorList>
            <person name="Klenk H.-P."/>
        </authorList>
    </citation>
    <scope>NUCLEOTIDE SEQUENCE [LARGE SCALE GENOMIC DNA]</scope>
    <source>
        <strain evidence="2 4">DSM 20542</strain>
    </source>
</reference>
<name>A0A8H9GCK6_9MICO</name>
<comment type="caution">
    <text evidence="1">The sequence shown here is derived from an EMBL/GenBank/DDBJ whole genome shotgun (WGS) entry which is preliminary data.</text>
</comment>
<sequence>MRDTVTPEALHLPPTRMIDITDSFTALDVFDARDGSVAVSRALERRAARVQTQPTTRAAKQ</sequence>
<protein>
    <submittedName>
        <fullName evidence="1">Uncharacterized protein</fullName>
    </submittedName>
</protein>
<proteinExistence type="predicted"/>
<evidence type="ECO:0000313" key="4">
    <source>
        <dbReference type="Proteomes" id="UP000746584"/>
    </source>
</evidence>
<dbReference type="Proteomes" id="UP000648535">
    <property type="component" value="Unassembled WGS sequence"/>
</dbReference>
<evidence type="ECO:0000313" key="3">
    <source>
        <dbReference type="Proteomes" id="UP000648535"/>
    </source>
</evidence>
<accession>A0A8H9GCK6</accession>
<evidence type="ECO:0000313" key="1">
    <source>
        <dbReference type="EMBL" id="GGL12875.1"/>
    </source>
</evidence>
<dbReference type="AlphaFoldDB" id="A0A8H9GCK6"/>